<keyword evidence="6" id="KW-1185">Reference proteome</keyword>
<keyword evidence="2" id="KW-0805">Transcription regulation</keyword>
<accession>A0A843XP84</accession>
<gene>
    <name evidence="5" type="ORF">Taro_054581</name>
</gene>
<dbReference type="Proteomes" id="UP000652761">
    <property type="component" value="Unassembled WGS sequence"/>
</dbReference>
<dbReference type="SMR" id="A0A843XP84"/>
<dbReference type="GO" id="GO:0006355">
    <property type="term" value="P:regulation of DNA-templated transcription"/>
    <property type="evidence" value="ECO:0007669"/>
    <property type="project" value="InterPro"/>
</dbReference>
<evidence type="ECO:0000256" key="4">
    <source>
        <dbReference type="ARBA" id="ARBA00023242"/>
    </source>
</evidence>
<sequence>MESSLQSLLLALNSSTSIRATCSWSTRRHTTLENHIGGRRKQVERARPTGKVQRRTSAPMNLSKRKVLLDGRRKPKSGFATRVRALRKMLPGGEYSVGLDDLFNDVADYITCLRMQVNVMQAMVDVLSSSAS</sequence>
<dbReference type="GO" id="GO:0005634">
    <property type="term" value="C:nucleus"/>
    <property type="evidence" value="ECO:0007669"/>
    <property type="project" value="UniProtKB-SubCell"/>
</dbReference>
<dbReference type="OrthoDB" id="752225at2759"/>
<dbReference type="PANTHER" id="PTHR33124:SF12">
    <property type="entry name" value="TRANSCRIPTION FACTOR BHLH148"/>
    <property type="match status" value="1"/>
</dbReference>
<comment type="subcellular location">
    <subcellularLocation>
        <location evidence="1">Nucleus</location>
    </subcellularLocation>
</comment>
<protein>
    <submittedName>
        <fullName evidence="5">Uncharacterized protein</fullName>
    </submittedName>
</protein>
<evidence type="ECO:0000313" key="5">
    <source>
        <dbReference type="EMBL" id="MQM21539.1"/>
    </source>
</evidence>
<dbReference type="AlphaFoldDB" id="A0A843XP84"/>
<dbReference type="EMBL" id="NMUH01011182">
    <property type="protein sequence ID" value="MQM21539.1"/>
    <property type="molecule type" value="Genomic_DNA"/>
</dbReference>
<name>A0A843XP84_COLES</name>
<evidence type="ECO:0000313" key="6">
    <source>
        <dbReference type="Proteomes" id="UP000652761"/>
    </source>
</evidence>
<evidence type="ECO:0000256" key="2">
    <source>
        <dbReference type="ARBA" id="ARBA00023015"/>
    </source>
</evidence>
<evidence type="ECO:0000256" key="3">
    <source>
        <dbReference type="ARBA" id="ARBA00023163"/>
    </source>
</evidence>
<evidence type="ECO:0000256" key="1">
    <source>
        <dbReference type="ARBA" id="ARBA00004123"/>
    </source>
</evidence>
<proteinExistence type="predicted"/>
<organism evidence="5 6">
    <name type="scientific">Colocasia esculenta</name>
    <name type="common">Wild taro</name>
    <name type="synonym">Arum esculentum</name>
    <dbReference type="NCBI Taxonomy" id="4460"/>
    <lineage>
        <taxon>Eukaryota</taxon>
        <taxon>Viridiplantae</taxon>
        <taxon>Streptophyta</taxon>
        <taxon>Embryophyta</taxon>
        <taxon>Tracheophyta</taxon>
        <taxon>Spermatophyta</taxon>
        <taxon>Magnoliopsida</taxon>
        <taxon>Liliopsida</taxon>
        <taxon>Araceae</taxon>
        <taxon>Aroideae</taxon>
        <taxon>Colocasieae</taxon>
        <taxon>Colocasia</taxon>
    </lineage>
</organism>
<keyword evidence="3" id="KW-0804">Transcription</keyword>
<dbReference type="PANTHER" id="PTHR33124">
    <property type="entry name" value="TRANSCRIPTION FACTOR IBH1-LIKE 1"/>
    <property type="match status" value="1"/>
</dbReference>
<reference evidence="5" key="1">
    <citation type="submission" date="2017-07" db="EMBL/GenBank/DDBJ databases">
        <title>Taro Niue Genome Assembly and Annotation.</title>
        <authorList>
            <person name="Atibalentja N."/>
            <person name="Keating K."/>
            <person name="Fields C.J."/>
        </authorList>
    </citation>
    <scope>NUCLEOTIDE SEQUENCE</scope>
    <source>
        <strain evidence="5">Niue_2</strain>
        <tissue evidence="5">Leaf</tissue>
    </source>
</reference>
<comment type="caution">
    <text evidence="5">The sequence shown here is derived from an EMBL/GenBank/DDBJ whole genome shotgun (WGS) entry which is preliminary data.</text>
</comment>
<dbReference type="CDD" id="cd11444">
    <property type="entry name" value="bHLH_AtIBH1_like"/>
    <property type="match status" value="1"/>
</dbReference>
<keyword evidence="4" id="KW-0539">Nucleus</keyword>
<dbReference type="InterPro" id="IPR044660">
    <property type="entry name" value="IBH1-like"/>
</dbReference>
<dbReference type="InterPro" id="IPR044549">
    <property type="entry name" value="bHLH_AtIBH1-like"/>
</dbReference>